<feature type="transmembrane region" description="Helical" evidence="1">
    <location>
        <begin position="94"/>
        <end position="112"/>
    </location>
</feature>
<protein>
    <submittedName>
        <fullName evidence="2">Putative transmembrane protein</fullName>
    </submittedName>
</protein>
<keyword evidence="1" id="KW-1133">Transmembrane helix</keyword>
<reference evidence="2" key="1">
    <citation type="submission" date="2006-08" db="EMBL/GenBank/DDBJ databases">
        <title>The complete nucleotide sequence of Nocardia linear plasmid pNSL1.</title>
        <authorList>
            <person name="Zhu Y."/>
            <person name="Xu M."/>
            <person name="Qin Z."/>
        </authorList>
    </citation>
    <scope>NUCLEOTIDE SEQUENCE</scope>
    <source>
        <strain evidence="2">NS1</strain>
        <plasmid evidence="2">pNSL1</plasmid>
    </source>
</reference>
<organism evidence="2">
    <name type="scientific">Rhodococcus sp. NS1</name>
    <dbReference type="NCBI Taxonomy" id="402236"/>
    <lineage>
        <taxon>Bacteria</taxon>
        <taxon>Bacillati</taxon>
        <taxon>Actinomycetota</taxon>
        <taxon>Actinomycetes</taxon>
        <taxon>Mycobacteriales</taxon>
        <taxon>Nocardiaceae</taxon>
        <taxon>Rhodococcus</taxon>
    </lineage>
</organism>
<proteinExistence type="predicted"/>
<feature type="transmembrane region" description="Helical" evidence="1">
    <location>
        <begin position="146"/>
        <end position="175"/>
    </location>
</feature>
<geneLocation type="plasmid" evidence="2">
    <name>pNSL1</name>
</geneLocation>
<evidence type="ECO:0000313" key="2">
    <source>
        <dbReference type="EMBL" id="ABI79377.1"/>
    </source>
</evidence>
<keyword evidence="2" id="KW-0614">Plasmid</keyword>
<evidence type="ECO:0000256" key="1">
    <source>
        <dbReference type="SAM" id="Phobius"/>
    </source>
</evidence>
<dbReference type="AlphaFoldDB" id="Q06GD4"/>
<gene>
    <name evidence="2" type="ORF">PNSL1.049</name>
</gene>
<feature type="transmembrane region" description="Helical" evidence="1">
    <location>
        <begin position="33"/>
        <end position="52"/>
    </location>
</feature>
<accession>Q06GD4</accession>
<keyword evidence="1 2" id="KW-0812">Transmembrane</keyword>
<name>Q06GD4_9NOCA</name>
<dbReference type="EMBL" id="DQ888171">
    <property type="protein sequence ID" value="ABI79377.1"/>
    <property type="molecule type" value="Genomic_DNA"/>
</dbReference>
<sequence length="226" mass="23826">MKCAASCQGGTSPLGFEWARGITAKGSELQVEAVATGAMMIVGGACGFVWAPRVAPRYGSAAVFYGRAWLLILAAFGALPVVSILGLPARVQDAVSSVVISIGLAAGVWFLVQGVRTRRAEFREQQRDCRNRGAVPPRYFWSPWAIFGWTAALGGLVVVVGGMAVASAIAAMLGFQTQEEVNRASQTAASAITAGIFALVPVAAALGLWRWWRLRSEPSELLVSVS</sequence>
<feature type="transmembrane region" description="Helical" evidence="1">
    <location>
        <begin position="187"/>
        <end position="212"/>
    </location>
</feature>
<feature type="transmembrane region" description="Helical" evidence="1">
    <location>
        <begin position="64"/>
        <end position="87"/>
    </location>
</feature>
<keyword evidence="1" id="KW-0472">Membrane</keyword>